<evidence type="ECO:0000256" key="2">
    <source>
        <dbReference type="ARBA" id="ARBA00008954"/>
    </source>
</evidence>
<comment type="cofactor">
    <cofactor evidence="1">
        <name>pyridoxal 5'-phosphate</name>
        <dbReference type="ChEBI" id="CHEBI:597326"/>
    </cofactor>
</comment>
<evidence type="ECO:0000259" key="4">
    <source>
        <dbReference type="Pfam" id="PF01551"/>
    </source>
</evidence>
<dbReference type="Pfam" id="PF01636">
    <property type="entry name" value="APH"/>
    <property type="match status" value="1"/>
</dbReference>
<dbReference type="SUPFAM" id="SSF51261">
    <property type="entry name" value="Duplicated hybrid motif"/>
    <property type="match status" value="1"/>
</dbReference>
<dbReference type="InterPro" id="IPR016047">
    <property type="entry name" value="M23ase_b-sheet_dom"/>
</dbReference>
<dbReference type="InterPro" id="IPR011009">
    <property type="entry name" value="Kinase-like_dom_sf"/>
</dbReference>
<dbReference type="InterPro" id="IPR011055">
    <property type="entry name" value="Dup_hybrid_motif"/>
</dbReference>
<dbReference type="AlphaFoldDB" id="A0A1Y5TTC5"/>
<dbReference type="InterPro" id="IPR015422">
    <property type="entry name" value="PyrdxlP-dep_Trfase_small"/>
</dbReference>
<dbReference type="InterPro" id="IPR005814">
    <property type="entry name" value="Aminotrans_3"/>
</dbReference>
<reference evidence="6 7" key="1">
    <citation type="submission" date="2017-03" db="EMBL/GenBank/DDBJ databases">
        <authorList>
            <person name="Afonso C.L."/>
            <person name="Miller P.J."/>
            <person name="Scott M.A."/>
            <person name="Spackman E."/>
            <person name="Goraichik I."/>
            <person name="Dimitrov K.M."/>
            <person name="Suarez D.L."/>
            <person name="Swayne D.E."/>
        </authorList>
    </citation>
    <scope>NUCLEOTIDE SEQUENCE [LARGE SCALE GENOMIC DNA]</scope>
    <source>
        <strain evidence="6 7">CECT 7639</strain>
    </source>
</reference>
<dbReference type="InterPro" id="IPR049704">
    <property type="entry name" value="Aminotrans_3_PPA_site"/>
</dbReference>
<dbReference type="PROSITE" id="PS00600">
    <property type="entry name" value="AA_TRANSFER_CLASS_3"/>
    <property type="match status" value="1"/>
</dbReference>
<proteinExistence type="inferred from homology"/>
<dbReference type="InterPro" id="IPR015424">
    <property type="entry name" value="PyrdxlP-dep_Trfase"/>
</dbReference>
<dbReference type="CDD" id="cd00610">
    <property type="entry name" value="OAT_like"/>
    <property type="match status" value="1"/>
</dbReference>
<keyword evidence="7" id="KW-1185">Reference proteome</keyword>
<dbReference type="Gene3D" id="2.70.70.10">
    <property type="entry name" value="Glucose Permease (Domain IIA)"/>
    <property type="match status" value="1"/>
</dbReference>
<dbReference type="SUPFAM" id="SSF56112">
    <property type="entry name" value="Protein kinase-like (PK-like)"/>
    <property type="match status" value="1"/>
</dbReference>
<evidence type="ECO:0000313" key="6">
    <source>
        <dbReference type="EMBL" id="SLN67812.1"/>
    </source>
</evidence>
<name>A0A1Y5TTC5_9RHOB</name>
<dbReference type="GO" id="GO:0030170">
    <property type="term" value="F:pyridoxal phosphate binding"/>
    <property type="evidence" value="ECO:0007669"/>
    <property type="project" value="InterPro"/>
</dbReference>
<dbReference type="GO" id="GO:0008483">
    <property type="term" value="F:transaminase activity"/>
    <property type="evidence" value="ECO:0007669"/>
    <property type="project" value="UniProtKB-KW"/>
</dbReference>
<dbReference type="EC" id="2.6.1.-" evidence="6"/>
<dbReference type="SUPFAM" id="SSF53383">
    <property type="entry name" value="PLP-dependent transferases"/>
    <property type="match status" value="1"/>
</dbReference>
<accession>A0A1Y5TTC5</accession>
<sequence length="1022" mass="111610">MSGELEFWGAALRRVWGFEAKLERLDGEYDLNFLARATNGQDYVLKVMRAGCAPDLVDMQVKALEHIAQAAPGLPFPKVFPTIAGALLPEIADESGAPRLAWLLERLPGDCYAKSNPKPLDLIVKLGRVLGATGRALKGFENDGLERDFKWNLMQGDWIANNLDAIDDPARRALLGDITRSFAAIKPELQALPKQAIHNDANDYNILVEGELGAPKQVSGLIDLGDMCAAPRVCDLAICGAYIVLDHPNPEAALAALVQGYHAAGRLSPQEVDLIWPLLRMRLAVSVVNSTLMAVENPGDPYVTISQAPAWRFLENDAVNGGLMSARLRAACYLPVTDGADRVHAYLEEHRGEFADLFGRDLNDVPMGSLSVENSTWPQNPFHMPLEEAARVGEEFGPDWWLGYYSEPRLIYAEPGFRKGPWKASDRRTVHLAVDVFAPAGTPLYAPMSARVEVVENRTGHLDYGGVVILHHETPEGDAFYTLYGHLDPEVCDRLKPGDPVARGSAFARLGNHTQNGGWAPHVHFQLALTTDGMEADWPGVGDPDEIYLWHKVCPNPAAMLNLPDDKVFYQPTDKGGVLQGRQEHFGGNLSLTYNDPVMLVRGWKHHLFDEWGRPYLDAYNNVPHVGHAHPRIQAVAADQLKRMNSNTRYLHPAQTAFADKVLSKLPDYLEVCFFVNSGTEANELALRLARAHTGNKGIVTPDHGYHGNTNAAVAISAYKFNKPGGIGQADWVELVEVADDYRGSFNRDDADRARKFADLVDPAIAALQERGQGLAGFIAETFPSVGGQIIPPKGYLPAVYEKIRAAGGVCIADEVQTGLGRLGEHYFGFEHQGALPDIVVMGKPIGNGHPLGVLVTTKEIAQSFDNGIEFFSTFGGSTLSCRTGKEVLDIVDDEGLQDNARLMGDTLMAGLKALEAKYGSVGDVRGMGLFLGVELINPDGSEGTEICKFVKNRMRDHRILIGSEGPKDNILKIRPPLTIEAEDVEMILWALDQVLSEVGDFAPAHDHGCGHEHHHSGCGCC</sequence>
<protein>
    <submittedName>
        <fullName evidence="6">Acetylornithine/acetyl-lysine aminotransferase</fullName>
        <ecNumber evidence="6">2.6.1.-</ecNumber>
    </submittedName>
</protein>
<dbReference type="RefSeq" id="WP_207559700.1">
    <property type="nucleotide sequence ID" value="NZ_FWFO01000004.1"/>
</dbReference>
<dbReference type="Pfam" id="PF00202">
    <property type="entry name" value="Aminotran_3"/>
    <property type="match status" value="1"/>
</dbReference>
<keyword evidence="6" id="KW-0032">Aminotransferase</keyword>
<gene>
    <name evidence="6" type="primary">argD</name>
    <name evidence="6" type="ORF">TRL7639_03915</name>
</gene>
<dbReference type="NCBIfam" id="NF004799">
    <property type="entry name" value="PRK06148.1"/>
    <property type="match status" value="1"/>
</dbReference>
<dbReference type="Gene3D" id="3.90.1200.10">
    <property type="match status" value="1"/>
</dbReference>
<dbReference type="Proteomes" id="UP000193077">
    <property type="component" value="Unassembled WGS sequence"/>
</dbReference>
<dbReference type="InterPro" id="IPR015421">
    <property type="entry name" value="PyrdxlP-dep_Trfase_major"/>
</dbReference>
<keyword evidence="6" id="KW-0808">Transferase</keyword>
<evidence type="ECO:0000256" key="1">
    <source>
        <dbReference type="ARBA" id="ARBA00001933"/>
    </source>
</evidence>
<dbReference type="Gene3D" id="3.90.1150.10">
    <property type="entry name" value="Aspartate Aminotransferase, domain 1"/>
    <property type="match status" value="1"/>
</dbReference>
<dbReference type="Gene3D" id="3.40.640.10">
    <property type="entry name" value="Type I PLP-dependent aspartate aminotransferase-like (Major domain)"/>
    <property type="match status" value="1"/>
</dbReference>
<evidence type="ECO:0000256" key="3">
    <source>
        <dbReference type="ARBA" id="ARBA00022898"/>
    </source>
</evidence>
<comment type="similarity">
    <text evidence="2">Belongs to the class-III pyridoxal-phosphate-dependent aminotransferase family.</text>
</comment>
<dbReference type="PANTHER" id="PTHR45688">
    <property type="match status" value="1"/>
</dbReference>
<dbReference type="Pfam" id="PF01551">
    <property type="entry name" value="Peptidase_M23"/>
    <property type="match status" value="1"/>
</dbReference>
<feature type="domain" description="Aminoglycoside phosphotransferase" evidence="5">
    <location>
        <begin position="26"/>
        <end position="266"/>
    </location>
</feature>
<feature type="domain" description="M23ase beta-sheet core" evidence="4">
    <location>
        <begin position="430"/>
        <end position="528"/>
    </location>
</feature>
<dbReference type="InterPro" id="IPR002575">
    <property type="entry name" value="Aminoglycoside_PTrfase"/>
</dbReference>
<dbReference type="EMBL" id="FWFO01000004">
    <property type="protein sequence ID" value="SLN67812.1"/>
    <property type="molecule type" value="Genomic_DNA"/>
</dbReference>
<evidence type="ECO:0000313" key="7">
    <source>
        <dbReference type="Proteomes" id="UP000193077"/>
    </source>
</evidence>
<dbReference type="CDD" id="cd12797">
    <property type="entry name" value="M23_peptidase"/>
    <property type="match status" value="1"/>
</dbReference>
<evidence type="ECO:0000259" key="5">
    <source>
        <dbReference type="Pfam" id="PF01636"/>
    </source>
</evidence>
<organism evidence="6 7">
    <name type="scientific">Falsiruegeria litorea R37</name>
    <dbReference type="NCBI Taxonomy" id="1200284"/>
    <lineage>
        <taxon>Bacteria</taxon>
        <taxon>Pseudomonadati</taxon>
        <taxon>Pseudomonadota</taxon>
        <taxon>Alphaproteobacteria</taxon>
        <taxon>Rhodobacterales</taxon>
        <taxon>Roseobacteraceae</taxon>
        <taxon>Falsiruegeria</taxon>
    </lineage>
</organism>
<keyword evidence="3" id="KW-0663">Pyridoxal phosphate</keyword>
<dbReference type="PANTHER" id="PTHR45688:SF13">
    <property type="entry name" value="ALANINE--GLYOXYLATE AMINOTRANSFERASE 2-LIKE"/>
    <property type="match status" value="1"/>
</dbReference>